<dbReference type="InterPro" id="IPR023214">
    <property type="entry name" value="HAD_sf"/>
</dbReference>
<gene>
    <name evidence="1" type="ORF">LEL_05999</name>
</gene>
<dbReference type="Gene3D" id="1.10.150.240">
    <property type="entry name" value="Putative phosphatase, domain 2"/>
    <property type="match status" value="1"/>
</dbReference>
<reference evidence="1 2" key="1">
    <citation type="journal article" date="2016" name="Genome Biol. Evol.">
        <title>Divergent and convergent evolution of fungal pathogenicity.</title>
        <authorList>
            <person name="Shang Y."/>
            <person name="Xiao G."/>
            <person name="Zheng P."/>
            <person name="Cen K."/>
            <person name="Zhan S."/>
            <person name="Wang C."/>
        </authorList>
    </citation>
    <scope>NUCLEOTIDE SEQUENCE [LARGE SCALE GENOMIC DNA]</scope>
    <source>
        <strain evidence="1 2">RCEF 1005</strain>
    </source>
</reference>
<name>A0A162IRA2_CORDF</name>
<dbReference type="InterPro" id="IPR036412">
    <property type="entry name" value="HAD-like_sf"/>
</dbReference>
<comment type="caution">
    <text evidence="1">The sequence shown here is derived from an EMBL/GenBank/DDBJ whole genome shotgun (WGS) entry which is preliminary data.</text>
</comment>
<protein>
    <submittedName>
        <fullName evidence="1">Phosphoglycolate phosphatase</fullName>
    </submittedName>
</protein>
<organism evidence="1 2">
    <name type="scientific">Akanthomyces lecanii RCEF 1005</name>
    <dbReference type="NCBI Taxonomy" id="1081108"/>
    <lineage>
        <taxon>Eukaryota</taxon>
        <taxon>Fungi</taxon>
        <taxon>Dikarya</taxon>
        <taxon>Ascomycota</taxon>
        <taxon>Pezizomycotina</taxon>
        <taxon>Sordariomycetes</taxon>
        <taxon>Hypocreomycetidae</taxon>
        <taxon>Hypocreales</taxon>
        <taxon>Cordycipitaceae</taxon>
        <taxon>Akanthomyces</taxon>
        <taxon>Cordyceps confragosa</taxon>
    </lineage>
</organism>
<evidence type="ECO:0000313" key="1">
    <source>
        <dbReference type="EMBL" id="OAA76315.1"/>
    </source>
</evidence>
<evidence type="ECO:0000313" key="2">
    <source>
        <dbReference type="Proteomes" id="UP000076881"/>
    </source>
</evidence>
<dbReference type="GO" id="GO:0008967">
    <property type="term" value="F:phosphoglycolate phosphatase activity"/>
    <property type="evidence" value="ECO:0007669"/>
    <property type="project" value="TreeGrafter"/>
</dbReference>
<dbReference type="EMBL" id="AZHF01000004">
    <property type="protein sequence ID" value="OAA76315.1"/>
    <property type="molecule type" value="Genomic_DNA"/>
</dbReference>
<accession>A0A162IRA2</accession>
<dbReference type="SUPFAM" id="SSF56784">
    <property type="entry name" value="HAD-like"/>
    <property type="match status" value="1"/>
</dbReference>
<dbReference type="PANTHER" id="PTHR43434">
    <property type="entry name" value="PHOSPHOGLYCOLATE PHOSPHATASE"/>
    <property type="match status" value="1"/>
</dbReference>
<dbReference type="InterPro" id="IPR041492">
    <property type="entry name" value="HAD_2"/>
</dbReference>
<dbReference type="InterPro" id="IPR050155">
    <property type="entry name" value="HAD-like_hydrolase_sf"/>
</dbReference>
<dbReference type="AlphaFoldDB" id="A0A162IRA2"/>
<proteinExistence type="predicted"/>
<keyword evidence="2" id="KW-1185">Reference proteome</keyword>
<dbReference type="OrthoDB" id="47007at2759"/>
<sequence>MASLVIFDFDGTLFDTHQSISHSIKLTFDALSPTQSPPESEVQRYISSGTGLSDTFRALTASVGVALDKDTEAEWTAKYREVYASDGQPLIRPFPGAKELLQHLAQRKVPMAIVSNKGVAAVVTALARSGLADYVPRELIVGDSTPGATRKPDPSSYTAVLLPAMTQMYGVSGLDAGKVLEVGDTVADVQFARNIGAKSCWCRFGYGDAKACAELEPDYVVDTLEQVISICDAL</sequence>
<dbReference type="SFLD" id="SFLDS00003">
    <property type="entry name" value="Haloacid_Dehalogenase"/>
    <property type="match status" value="1"/>
</dbReference>
<dbReference type="InterPro" id="IPR023198">
    <property type="entry name" value="PGP-like_dom2"/>
</dbReference>
<dbReference type="SFLD" id="SFLDG01129">
    <property type="entry name" value="C1.5:_HAD__Beta-PGM__Phosphata"/>
    <property type="match status" value="1"/>
</dbReference>
<dbReference type="Pfam" id="PF13419">
    <property type="entry name" value="HAD_2"/>
    <property type="match status" value="1"/>
</dbReference>
<dbReference type="STRING" id="1081108.A0A162IRA2"/>
<dbReference type="GO" id="GO:0006281">
    <property type="term" value="P:DNA repair"/>
    <property type="evidence" value="ECO:0007669"/>
    <property type="project" value="TreeGrafter"/>
</dbReference>
<dbReference type="Proteomes" id="UP000076881">
    <property type="component" value="Unassembled WGS sequence"/>
</dbReference>
<dbReference type="Gene3D" id="3.40.50.1000">
    <property type="entry name" value="HAD superfamily/HAD-like"/>
    <property type="match status" value="1"/>
</dbReference>
<dbReference type="PANTHER" id="PTHR43434:SF1">
    <property type="entry name" value="PHOSPHOGLYCOLATE PHOSPHATASE"/>
    <property type="match status" value="1"/>
</dbReference>